<protein>
    <submittedName>
        <fullName evidence="10">ABC transporter ATP-binding protein</fullName>
    </submittedName>
</protein>
<dbReference type="OrthoDB" id="95687at2"/>
<dbReference type="Pfam" id="PF00664">
    <property type="entry name" value="ABC_membrane"/>
    <property type="match status" value="1"/>
</dbReference>
<dbReference type="InterPro" id="IPR039421">
    <property type="entry name" value="Type_1_exporter"/>
</dbReference>
<dbReference type="GO" id="GO:0005886">
    <property type="term" value="C:plasma membrane"/>
    <property type="evidence" value="ECO:0007669"/>
    <property type="project" value="UniProtKB-SubCell"/>
</dbReference>
<accession>A0A410QDV6</accession>
<dbReference type="Proteomes" id="UP000287969">
    <property type="component" value="Chromosome"/>
</dbReference>
<evidence type="ECO:0000256" key="4">
    <source>
        <dbReference type="ARBA" id="ARBA00022840"/>
    </source>
</evidence>
<evidence type="ECO:0000313" key="10">
    <source>
        <dbReference type="EMBL" id="QAT62181.1"/>
    </source>
</evidence>
<feature type="transmembrane region" description="Helical" evidence="7">
    <location>
        <begin position="23"/>
        <end position="45"/>
    </location>
</feature>
<keyword evidence="11" id="KW-1185">Reference proteome</keyword>
<dbReference type="PROSITE" id="PS50929">
    <property type="entry name" value="ABC_TM1F"/>
    <property type="match status" value="1"/>
</dbReference>
<comment type="subcellular location">
    <subcellularLocation>
        <location evidence="1">Cell membrane</location>
        <topology evidence="1">Multi-pass membrane protein</topology>
    </subcellularLocation>
</comment>
<dbReference type="SUPFAM" id="SSF90123">
    <property type="entry name" value="ABC transporter transmembrane region"/>
    <property type="match status" value="1"/>
</dbReference>
<feature type="domain" description="ABC transmembrane type-1" evidence="9">
    <location>
        <begin position="28"/>
        <end position="308"/>
    </location>
</feature>
<dbReference type="InterPro" id="IPR027417">
    <property type="entry name" value="P-loop_NTPase"/>
</dbReference>
<dbReference type="AlphaFoldDB" id="A0A410QDV6"/>
<sequence length="551" mass="62149">MGKYGLWIRLHIGGIEMKNKKRIILFLVIYIIFILILNIVKYKALLFMGDSVDFLISRSSRVLKTVRNFLLLEIMLLIISMAADYFKLNVKKNTMKFLKSGYLNMILESDSFSLKEAGIGKFLSNFTNDMAAVESDFCGNLLDMIYHISNFVLGIVILMKIDYRFLIAILFISVGISVYIIKTASFLQEKYGEKSEIFGQYTSYVKEILSGYTIIKNNNLFSRVKSDFETVNKNVQDKGYEIDKFLTYISAIHQLIYILSFSVLLVMSLYMYKIGLITIGTIIIISNSSDKIISPTVMVTVSIPRLKGGYSILKRIIAKFGVKNDVTEKKKLRDRVKSIEFKNVQYDAGGKEIIKNFTYTFNTSLSYFIYGLSGSGKSTIVKLLIGYISPDSGEILINGDSISGIQTDDYYGRIQYVPQDIFLFEDTVLNNITMFSKCEQEKLNKAIELSGLNKFISELPAGLNTVITENGTNISGGEKRRIGVARAIVKDPDLIVLDEPFADLDSDIVEGIDGALLKLKDSGFIVISHIRSSHFNSYNKKIEILNGIISK</sequence>
<dbReference type="PROSITE" id="PS00211">
    <property type="entry name" value="ABC_TRANSPORTER_1"/>
    <property type="match status" value="1"/>
</dbReference>
<evidence type="ECO:0000256" key="7">
    <source>
        <dbReference type="SAM" id="Phobius"/>
    </source>
</evidence>
<feature type="transmembrane region" description="Helical" evidence="7">
    <location>
        <begin position="65"/>
        <end position="86"/>
    </location>
</feature>
<keyword evidence="2 7" id="KW-0812">Transmembrane</keyword>
<dbReference type="Gene3D" id="3.40.50.300">
    <property type="entry name" value="P-loop containing nucleotide triphosphate hydrolases"/>
    <property type="match status" value="1"/>
</dbReference>
<evidence type="ECO:0000256" key="6">
    <source>
        <dbReference type="ARBA" id="ARBA00023136"/>
    </source>
</evidence>
<name>A0A410QDV6_9FIRM</name>
<feature type="domain" description="ABC transporter" evidence="8">
    <location>
        <begin position="339"/>
        <end position="551"/>
    </location>
</feature>
<dbReference type="GO" id="GO:0015421">
    <property type="term" value="F:ABC-type oligopeptide transporter activity"/>
    <property type="evidence" value="ECO:0007669"/>
    <property type="project" value="TreeGrafter"/>
</dbReference>
<gene>
    <name evidence="10" type="ORF">EQM13_11565</name>
</gene>
<dbReference type="InterPro" id="IPR003593">
    <property type="entry name" value="AAA+_ATPase"/>
</dbReference>
<dbReference type="GO" id="GO:0005524">
    <property type="term" value="F:ATP binding"/>
    <property type="evidence" value="ECO:0007669"/>
    <property type="project" value="UniProtKB-KW"/>
</dbReference>
<proteinExistence type="predicted"/>
<organism evidence="10 11">
    <name type="scientific">Acidilutibacter cellobiosedens</name>
    <dbReference type="NCBI Taxonomy" id="2507161"/>
    <lineage>
        <taxon>Bacteria</taxon>
        <taxon>Bacillati</taxon>
        <taxon>Bacillota</taxon>
        <taxon>Tissierellia</taxon>
        <taxon>Tissierellales</taxon>
        <taxon>Acidilutibacteraceae</taxon>
        <taxon>Acidilutibacter</taxon>
    </lineage>
</organism>
<evidence type="ECO:0000256" key="1">
    <source>
        <dbReference type="ARBA" id="ARBA00004651"/>
    </source>
</evidence>
<evidence type="ECO:0000259" key="8">
    <source>
        <dbReference type="PROSITE" id="PS50893"/>
    </source>
</evidence>
<dbReference type="PANTHER" id="PTHR43394">
    <property type="entry name" value="ATP-DEPENDENT PERMEASE MDL1, MITOCHONDRIAL"/>
    <property type="match status" value="1"/>
</dbReference>
<reference evidence="11" key="1">
    <citation type="submission" date="2019-01" db="EMBL/GenBank/DDBJ databases">
        <title>Draft genomes of a novel of Sporanaerobacter strains.</title>
        <authorList>
            <person name="Ma S."/>
        </authorList>
    </citation>
    <scope>NUCLEOTIDE SEQUENCE [LARGE SCALE GENOMIC DNA]</scope>
    <source>
        <strain evidence="11">NJN-17</strain>
    </source>
</reference>
<dbReference type="InterPro" id="IPR017871">
    <property type="entry name" value="ABC_transporter-like_CS"/>
</dbReference>
<evidence type="ECO:0000256" key="2">
    <source>
        <dbReference type="ARBA" id="ARBA00022692"/>
    </source>
</evidence>
<keyword evidence="4 10" id="KW-0067">ATP-binding</keyword>
<keyword evidence="6 7" id="KW-0472">Membrane</keyword>
<dbReference type="KEGG" id="spoa:EQM13_11565"/>
<dbReference type="Gene3D" id="1.20.1560.10">
    <property type="entry name" value="ABC transporter type 1, transmembrane domain"/>
    <property type="match status" value="1"/>
</dbReference>
<dbReference type="InterPro" id="IPR036640">
    <property type="entry name" value="ABC1_TM_sf"/>
</dbReference>
<evidence type="ECO:0000259" key="9">
    <source>
        <dbReference type="PROSITE" id="PS50929"/>
    </source>
</evidence>
<feature type="transmembrane region" description="Helical" evidence="7">
    <location>
        <begin position="163"/>
        <end position="181"/>
    </location>
</feature>
<keyword evidence="5 7" id="KW-1133">Transmembrane helix</keyword>
<feature type="transmembrane region" description="Helical" evidence="7">
    <location>
        <begin position="255"/>
        <end position="285"/>
    </location>
</feature>
<dbReference type="PANTHER" id="PTHR43394:SF1">
    <property type="entry name" value="ATP-BINDING CASSETTE SUB-FAMILY B MEMBER 10, MITOCHONDRIAL"/>
    <property type="match status" value="1"/>
</dbReference>
<evidence type="ECO:0000313" key="11">
    <source>
        <dbReference type="Proteomes" id="UP000287969"/>
    </source>
</evidence>
<dbReference type="GO" id="GO:0016887">
    <property type="term" value="F:ATP hydrolysis activity"/>
    <property type="evidence" value="ECO:0007669"/>
    <property type="project" value="InterPro"/>
</dbReference>
<dbReference type="SMART" id="SM00382">
    <property type="entry name" value="AAA"/>
    <property type="match status" value="1"/>
</dbReference>
<evidence type="ECO:0000256" key="5">
    <source>
        <dbReference type="ARBA" id="ARBA00022989"/>
    </source>
</evidence>
<evidence type="ECO:0000256" key="3">
    <source>
        <dbReference type="ARBA" id="ARBA00022741"/>
    </source>
</evidence>
<dbReference type="InterPro" id="IPR011527">
    <property type="entry name" value="ABC1_TM_dom"/>
</dbReference>
<dbReference type="EMBL" id="CP035282">
    <property type="protein sequence ID" value="QAT62181.1"/>
    <property type="molecule type" value="Genomic_DNA"/>
</dbReference>
<dbReference type="InterPro" id="IPR003439">
    <property type="entry name" value="ABC_transporter-like_ATP-bd"/>
</dbReference>
<keyword evidence="3" id="KW-0547">Nucleotide-binding</keyword>
<dbReference type="SUPFAM" id="SSF52540">
    <property type="entry name" value="P-loop containing nucleoside triphosphate hydrolases"/>
    <property type="match status" value="1"/>
</dbReference>
<dbReference type="PROSITE" id="PS50893">
    <property type="entry name" value="ABC_TRANSPORTER_2"/>
    <property type="match status" value="1"/>
</dbReference>
<dbReference type="Pfam" id="PF00005">
    <property type="entry name" value="ABC_tran"/>
    <property type="match status" value="1"/>
</dbReference>